<evidence type="ECO:0000256" key="16">
    <source>
        <dbReference type="SAM" id="MobiDB-lite"/>
    </source>
</evidence>
<dbReference type="GO" id="GO:1990116">
    <property type="term" value="P:ribosome-associated ubiquitin-dependent protein catabolic process"/>
    <property type="evidence" value="ECO:0007669"/>
    <property type="project" value="UniProtKB-UniRule"/>
</dbReference>
<organism evidence="18 19">
    <name type="scientific">Elliptochloris bilobata</name>
    <dbReference type="NCBI Taxonomy" id="381761"/>
    <lineage>
        <taxon>Eukaryota</taxon>
        <taxon>Viridiplantae</taxon>
        <taxon>Chlorophyta</taxon>
        <taxon>core chlorophytes</taxon>
        <taxon>Trebouxiophyceae</taxon>
        <taxon>Trebouxiophyceae incertae sedis</taxon>
        <taxon>Elliptochloris clade</taxon>
        <taxon>Elliptochloris</taxon>
    </lineage>
</organism>
<dbReference type="PROSITE" id="PS50089">
    <property type="entry name" value="ZF_RING_2"/>
    <property type="match status" value="1"/>
</dbReference>
<dbReference type="InterPro" id="IPR001841">
    <property type="entry name" value="Znf_RING"/>
</dbReference>
<dbReference type="InterPro" id="IPR016024">
    <property type="entry name" value="ARM-type_fold"/>
</dbReference>
<dbReference type="InterPro" id="IPR054478">
    <property type="entry name" value="LTN1_UBC"/>
</dbReference>
<reference evidence="18 19" key="1">
    <citation type="journal article" date="2024" name="Nat. Commun.">
        <title>Phylogenomics reveals the evolutionary origins of lichenization in chlorophyte algae.</title>
        <authorList>
            <person name="Puginier C."/>
            <person name="Libourel C."/>
            <person name="Otte J."/>
            <person name="Skaloud P."/>
            <person name="Haon M."/>
            <person name="Grisel S."/>
            <person name="Petersen M."/>
            <person name="Berrin J.G."/>
            <person name="Delaux P.M."/>
            <person name="Dal Grande F."/>
            <person name="Keller J."/>
        </authorList>
    </citation>
    <scope>NUCLEOTIDE SEQUENCE [LARGE SCALE GENOMIC DNA]</scope>
    <source>
        <strain evidence="18 19">SAG 245.80</strain>
    </source>
</reference>
<protein>
    <recommendedName>
        <fullName evidence="6 15">E3 ubiquitin-protein ligase listerin</fullName>
        <ecNumber evidence="5 15">2.3.2.27</ecNumber>
    </recommendedName>
    <alternativeName>
        <fullName evidence="15">RING-type E3 ubiquitin transferase listerin</fullName>
    </alternativeName>
</protein>
<keyword evidence="11 14" id="KW-0863">Zinc-finger</keyword>
<evidence type="ECO:0000313" key="18">
    <source>
        <dbReference type="EMBL" id="KAK9831453.1"/>
    </source>
</evidence>
<comment type="similarity">
    <text evidence="4 15">Belongs to the LTN1 family.</text>
</comment>
<comment type="subcellular location">
    <subcellularLocation>
        <location evidence="2">Cytoplasm</location>
        <location evidence="2">Cytosol</location>
    </subcellularLocation>
</comment>
<dbReference type="GO" id="GO:0061630">
    <property type="term" value="F:ubiquitin protein ligase activity"/>
    <property type="evidence" value="ECO:0007669"/>
    <property type="project" value="UniProtKB-UniRule"/>
</dbReference>
<gene>
    <name evidence="18" type="ORF">WJX81_006515</name>
</gene>
<evidence type="ECO:0000256" key="14">
    <source>
        <dbReference type="PROSITE-ProRule" id="PRU00175"/>
    </source>
</evidence>
<evidence type="ECO:0000256" key="3">
    <source>
        <dbReference type="ARBA" id="ARBA00004906"/>
    </source>
</evidence>
<sequence length="1681" mass="169229">MAKGDRQKAKPSSAARAAELLGQGGGSAAFGFGGFSGAQPLGARPEAVPGGGAEARPAEPALTPGDLDSEMLQHLRRLSKRDPVTKLKALQALRELVPARSRAELEAFLPAWAKAYARLVMDNDRAVRTEASAVLGALAAGVGRGLAAALRPLAGPWWLAQFDPAAEAARAARGAFQAAFPGARQREALLFCRAQVVGYLEDNLDAAPGALGEPGKEAPEELAQRHERVAAASLLALASLLDLALGDSGGAGEAEAELVARVRALLGRPSALERMLGAKAGPVRRAAYVFVTHTCQRAPAALEGAQAEAAPAVLGALGERDPGCHAALWEMLFTFCRAFPGAWAAVDARKAVLPRLLSLLRHACYGSAEASLPALLPFVACLPRSLLGPSPAVPAQVVDALWAGWGAPGAGPGARAAAAAAFQDVLCWAIAQAPTLAGDQAQAYVRSLLDAQLGGGPVAAALTAPVDAAVASALRAVRGCAAQLLAPGEPAWAGPMLLEVRVARPAAAAVLPALEGDARGAAAAAALLALLIREHSVAGEALHLTPAAALTGCLEAVPNIASGRAGPTSVAARADVLLALLEKLDLAAVWLARSALLSAEPAAPEVLGRLLRMTQAHAWAAALAEGAQQALAATCWPYHVALEPPAERSSEAASGGARTSEVPACADDVPAERVWRAMAELAAACYVTLGVDATLVPSSSTELAWLPAEMLAAAEAEPALRATGAQTAEFLLDRDFDDRDQRQLVHSTLSRLLDAASARALDGYYLHMDPSPSQPEQRPLERLSAAQNLRELGSPALSALCSLLRALLAGSRGAARLARCCCRDRLVKLWAPGGRPAAGAAADGSGLVGNLGGPVPEAVALAALPVVAAALRCLEDGGVDLQESGLSAFSEARLADALALPPVVSALADAPDRVHACLISLRVVAACFPVHDNKVAPSSATSPAERAGLARLLQRQLAGERAAGAAAAAARRLQLPGAAAAPQGARDSAAAAEAEARLAALAACTLTYAWDQLPSSDREAVARRVRDGLAAAAVALEDAAEVAAAAAAAAAAGLASTAGPGTDSGLGSEGHGNDPQAMAPDLALAMLRRAGRTSSVHATRAFQAAVVEVEAAVMHGASSGSAASSVHPAGGSGVDSDPDAYLKADPAGKAAPLAGAPQAWARSLALLLAAGIMSASSSSSPPPASSAEPPGKRECLDAVGEALRLLFAGGVLAAIAAAAGPAAVAACNAGFGACGELWEAVAAVAEVAASVGGGSLAMTAAHAANEWAADTGVDAAEAAAALALSGQSGELADAALRLLLLPALLPKLARALPELEGLDADGAEVDAAGEAHPAAALAAAGVLPALAAAAANPDPDPEHLGPYLAAWAALLAHMLGAPLAHRRRLAAALHSAEGLVPALLDAVAPLLPLEEAAAAAAARRRRTGTPPPALAAAAAAAAAAEARAAGGGSWSLAVELQAAGVACTDEGVQRLAAAVFRGALRTLPASACAWFGALRDRALAAQVEAYTAARESPAILAAELGGLGAVSAAAGDGGGGADFSVRGSLGAREAVAVLAVEEGATLEMAVRLPPAWPLRPPTAECRRRVGMSEGRLRKWLLSMLAFLRSQNGSLADAMALWRSNCEREFAGVEECLICYAVVAPSNGQLPKLACHTCAKRFHGACMLKWFRSSGKSACPHCQSPW</sequence>
<keyword evidence="19" id="KW-1185">Reference proteome</keyword>
<dbReference type="InterPro" id="IPR039795">
    <property type="entry name" value="LTN1/Rkr1"/>
</dbReference>
<evidence type="ECO:0000259" key="17">
    <source>
        <dbReference type="PROSITE" id="PS50089"/>
    </source>
</evidence>
<dbReference type="EMBL" id="JALJOU010000046">
    <property type="protein sequence ID" value="KAK9831453.1"/>
    <property type="molecule type" value="Genomic_DNA"/>
</dbReference>
<dbReference type="InterPro" id="IPR054477">
    <property type="entry name" value="LTN1_E3_ligase_6th"/>
</dbReference>
<comment type="caution">
    <text evidence="18">The sequence shown here is derived from an EMBL/GenBank/DDBJ whole genome shotgun (WGS) entry which is preliminary data.</text>
</comment>
<dbReference type="Gene3D" id="3.30.40.10">
    <property type="entry name" value="Zinc/RING finger domain, C3HC4 (zinc finger)"/>
    <property type="match status" value="1"/>
</dbReference>
<evidence type="ECO:0000256" key="10">
    <source>
        <dbReference type="ARBA" id="ARBA00022737"/>
    </source>
</evidence>
<evidence type="ECO:0000256" key="12">
    <source>
        <dbReference type="ARBA" id="ARBA00022786"/>
    </source>
</evidence>
<keyword evidence="13 15" id="KW-0862">Zinc</keyword>
<dbReference type="InterPro" id="IPR039804">
    <property type="entry name" value="RING-CH-C4HC3_LTN1"/>
</dbReference>
<evidence type="ECO:0000256" key="9">
    <source>
        <dbReference type="ARBA" id="ARBA00022723"/>
    </source>
</evidence>
<proteinExistence type="inferred from homology"/>
<dbReference type="Proteomes" id="UP001445335">
    <property type="component" value="Unassembled WGS sequence"/>
</dbReference>
<dbReference type="GO" id="GO:0008270">
    <property type="term" value="F:zinc ion binding"/>
    <property type="evidence" value="ECO:0007669"/>
    <property type="project" value="UniProtKB-KW"/>
</dbReference>
<name>A0AAW1RCB3_9CHLO</name>
<evidence type="ECO:0000256" key="8">
    <source>
        <dbReference type="ARBA" id="ARBA00022679"/>
    </source>
</evidence>
<dbReference type="PANTHER" id="PTHR12389">
    <property type="entry name" value="ZINC FINGER PROTEIN 294"/>
    <property type="match status" value="1"/>
</dbReference>
<dbReference type="Gene3D" id="1.25.10.10">
    <property type="entry name" value="Leucine-rich Repeat Variant"/>
    <property type="match status" value="1"/>
</dbReference>
<keyword evidence="10" id="KW-0677">Repeat</keyword>
<dbReference type="SUPFAM" id="SSF48371">
    <property type="entry name" value="ARM repeat"/>
    <property type="match status" value="1"/>
</dbReference>
<evidence type="ECO:0000256" key="11">
    <source>
        <dbReference type="ARBA" id="ARBA00022771"/>
    </source>
</evidence>
<dbReference type="GO" id="GO:0043023">
    <property type="term" value="F:ribosomal large subunit binding"/>
    <property type="evidence" value="ECO:0007669"/>
    <property type="project" value="TreeGrafter"/>
</dbReference>
<feature type="region of interest" description="Disordered" evidence="16">
    <location>
        <begin position="1058"/>
        <end position="1077"/>
    </location>
</feature>
<evidence type="ECO:0000256" key="13">
    <source>
        <dbReference type="ARBA" id="ARBA00022833"/>
    </source>
</evidence>
<dbReference type="InterPro" id="IPR013083">
    <property type="entry name" value="Znf_RING/FYVE/PHD"/>
</dbReference>
<evidence type="ECO:0000256" key="4">
    <source>
        <dbReference type="ARBA" id="ARBA00007997"/>
    </source>
</evidence>
<comment type="function">
    <text evidence="15">E3 ubiquitin-protein ligase. Component of the ribosome quality control complex (RQC), a ribosome-associated complex that mediates ubiquitination and extraction of incompletely synthesized nascent chains for proteasomal degradation.</text>
</comment>
<evidence type="ECO:0000256" key="5">
    <source>
        <dbReference type="ARBA" id="ARBA00012483"/>
    </source>
</evidence>
<comment type="subunit">
    <text evidence="15">Component of the ribosome quality control complex (RQC).</text>
</comment>
<evidence type="ECO:0000256" key="15">
    <source>
        <dbReference type="RuleBase" id="RU367090"/>
    </source>
</evidence>
<keyword evidence="7" id="KW-0963">Cytoplasm</keyword>
<feature type="domain" description="RING-type" evidence="17">
    <location>
        <begin position="1631"/>
        <end position="1678"/>
    </location>
</feature>
<comment type="pathway">
    <text evidence="3 15">Protein modification; protein ubiquitination.</text>
</comment>
<evidence type="ECO:0000313" key="19">
    <source>
        <dbReference type="Proteomes" id="UP001445335"/>
    </source>
</evidence>
<dbReference type="GO" id="GO:0005829">
    <property type="term" value="C:cytosol"/>
    <property type="evidence" value="ECO:0007669"/>
    <property type="project" value="UniProtKB-SubCell"/>
</dbReference>
<dbReference type="Pfam" id="PF23009">
    <property type="entry name" value="UBC_like"/>
    <property type="match status" value="1"/>
</dbReference>
<dbReference type="FunFam" id="3.30.40.10:FF:000038">
    <property type="entry name" value="E3 ubiquitin-protein ligase listerin"/>
    <property type="match status" value="1"/>
</dbReference>
<feature type="compositionally biased region" description="Low complexity" evidence="16">
    <location>
        <begin position="41"/>
        <end position="61"/>
    </location>
</feature>
<keyword evidence="12 15" id="KW-0833">Ubl conjugation pathway</keyword>
<evidence type="ECO:0000256" key="2">
    <source>
        <dbReference type="ARBA" id="ARBA00004514"/>
    </source>
</evidence>
<keyword evidence="9 15" id="KW-0479">Metal-binding</keyword>
<dbReference type="GO" id="GO:1990112">
    <property type="term" value="C:RQC complex"/>
    <property type="evidence" value="ECO:0007669"/>
    <property type="project" value="UniProtKB-UniRule"/>
</dbReference>
<dbReference type="CDD" id="cd16491">
    <property type="entry name" value="RING-CH-C4HC3_LTN1"/>
    <property type="match status" value="1"/>
</dbReference>
<feature type="region of interest" description="Disordered" evidence="16">
    <location>
        <begin position="41"/>
        <end position="66"/>
    </location>
</feature>
<feature type="region of interest" description="Disordered" evidence="16">
    <location>
        <begin position="1"/>
        <end position="20"/>
    </location>
</feature>
<accession>A0AAW1RCB3</accession>
<dbReference type="Pfam" id="PF22999">
    <property type="entry name" value="LTN1_E3_ligase_6th"/>
    <property type="match status" value="1"/>
</dbReference>
<dbReference type="PANTHER" id="PTHR12389:SF0">
    <property type="entry name" value="E3 UBIQUITIN-PROTEIN LIGASE LISTERIN"/>
    <property type="match status" value="1"/>
</dbReference>
<dbReference type="EC" id="2.3.2.27" evidence="5 15"/>
<evidence type="ECO:0000256" key="1">
    <source>
        <dbReference type="ARBA" id="ARBA00000900"/>
    </source>
</evidence>
<dbReference type="Pfam" id="PF22958">
    <property type="entry name" value="Ltn1_1st"/>
    <property type="match status" value="1"/>
</dbReference>
<evidence type="ECO:0000256" key="7">
    <source>
        <dbReference type="ARBA" id="ARBA00022490"/>
    </source>
</evidence>
<dbReference type="GO" id="GO:0072344">
    <property type="term" value="P:rescue of stalled ribosome"/>
    <property type="evidence" value="ECO:0007669"/>
    <property type="project" value="UniProtKB-UniRule"/>
</dbReference>
<evidence type="ECO:0000256" key="6">
    <source>
        <dbReference type="ARBA" id="ARBA00017157"/>
    </source>
</evidence>
<dbReference type="SUPFAM" id="SSF57850">
    <property type="entry name" value="RING/U-box"/>
    <property type="match status" value="1"/>
</dbReference>
<keyword evidence="8 15" id="KW-0808">Transferase</keyword>
<comment type="catalytic activity">
    <reaction evidence="1 15">
        <text>S-ubiquitinyl-[E2 ubiquitin-conjugating enzyme]-L-cysteine + [acceptor protein]-L-lysine = [E2 ubiquitin-conjugating enzyme]-L-cysteine + N(6)-ubiquitinyl-[acceptor protein]-L-lysine.</text>
        <dbReference type="EC" id="2.3.2.27"/>
    </reaction>
</comment>
<dbReference type="InterPro" id="IPR011989">
    <property type="entry name" value="ARM-like"/>
</dbReference>
<dbReference type="InterPro" id="IPR054476">
    <property type="entry name" value="Ltn1_N"/>
</dbReference>